<evidence type="ECO:0000313" key="1">
    <source>
        <dbReference type="EMBL" id="QHT93920.1"/>
    </source>
</evidence>
<dbReference type="AlphaFoldDB" id="A0A6C0IMV4"/>
<dbReference type="Gene3D" id="3.90.320.10">
    <property type="match status" value="1"/>
</dbReference>
<dbReference type="EMBL" id="MN740211">
    <property type="protein sequence ID" value="QHT93920.1"/>
    <property type="molecule type" value="Genomic_DNA"/>
</dbReference>
<sequence length="285" mass="34103">MHLSKINVHPRDKDIQFFEEGHIYIIYNNPKVKYTSTTTWVHSFFEKFDADKIIVKMMKGKSWKEGHKYWNMTSQQIKDSWNKNGSEVSTAGTQMHYDIECFMNNPNLHSIYSHKQLYDNYFQDIIETNCIPFDSSNNIPKEWQYFIHFVRDFPNMVPYRTEWTIFHEELKISGSVDMVYEKSDGTLAIYDWKRCKDISKINNFNKFAIVAPICHLPDSNFWHYALQLNIYRYIIQEKYNKTVSELCLVRLHPDAKENNYELIPVPMLDQEINDIIALRMCTLQF</sequence>
<accession>A0A6C0IMV4</accession>
<protein>
    <recommendedName>
        <fullName evidence="2">PD-(D/E)XK endonuclease-like domain-containing protein</fullName>
    </recommendedName>
</protein>
<organism evidence="1">
    <name type="scientific">viral metagenome</name>
    <dbReference type="NCBI Taxonomy" id="1070528"/>
    <lineage>
        <taxon>unclassified sequences</taxon>
        <taxon>metagenomes</taxon>
        <taxon>organismal metagenomes</taxon>
    </lineage>
</organism>
<reference evidence="1" key="1">
    <citation type="journal article" date="2020" name="Nature">
        <title>Giant virus diversity and host interactions through global metagenomics.</title>
        <authorList>
            <person name="Schulz F."/>
            <person name="Roux S."/>
            <person name="Paez-Espino D."/>
            <person name="Jungbluth S."/>
            <person name="Walsh D.A."/>
            <person name="Denef V.J."/>
            <person name="McMahon K.D."/>
            <person name="Konstantinidis K.T."/>
            <person name="Eloe-Fadrosh E.A."/>
            <person name="Kyrpides N.C."/>
            <person name="Woyke T."/>
        </authorList>
    </citation>
    <scope>NUCLEOTIDE SEQUENCE</scope>
    <source>
        <strain evidence="1">GVMAG-M-3300024258-14</strain>
    </source>
</reference>
<proteinExistence type="predicted"/>
<evidence type="ECO:0008006" key="2">
    <source>
        <dbReference type="Google" id="ProtNLM"/>
    </source>
</evidence>
<dbReference type="InterPro" id="IPR011604">
    <property type="entry name" value="PDDEXK-like_dom_sf"/>
</dbReference>
<name>A0A6C0IMV4_9ZZZZ</name>